<protein>
    <submittedName>
        <fullName evidence="2">Prepilin-type N-terminal cleavage/methylation domain-containing protein</fullName>
    </submittedName>
</protein>
<comment type="caution">
    <text evidence="2">The sequence shown here is derived from an EMBL/GenBank/DDBJ whole genome shotgun (WGS) entry which is preliminary data.</text>
</comment>
<dbReference type="Proteomes" id="UP000886786">
    <property type="component" value="Unassembled WGS sequence"/>
</dbReference>
<reference evidence="2" key="1">
    <citation type="submission" date="2020-10" db="EMBL/GenBank/DDBJ databases">
        <authorList>
            <person name="Gilroy R."/>
        </authorList>
    </citation>
    <scope>NUCLEOTIDE SEQUENCE</scope>
    <source>
        <strain evidence="2">CHK147-3167</strain>
    </source>
</reference>
<dbReference type="PROSITE" id="PS00409">
    <property type="entry name" value="PROKAR_NTER_METHYL"/>
    <property type="match status" value="1"/>
</dbReference>
<keyword evidence="1" id="KW-0472">Membrane</keyword>
<evidence type="ECO:0000313" key="2">
    <source>
        <dbReference type="EMBL" id="HIQ90666.1"/>
    </source>
</evidence>
<reference evidence="2" key="2">
    <citation type="journal article" date="2021" name="PeerJ">
        <title>Extensive microbial diversity within the chicken gut microbiome revealed by metagenomics and culture.</title>
        <authorList>
            <person name="Gilroy R."/>
            <person name="Ravi A."/>
            <person name="Getino M."/>
            <person name="Pursley I."/>
            <person name="Horton D.L."/>
            <person name="Alikhan N.F."/>
            <person name="Baker D."/>
            <person name="Gharbi K."/>
            <person name="Hall N."/>
            <person name="Watson M."/>
            <person name="Adriaenssens E.M."/>
            <person name="Foster-Nyarko E."/>
            <person name="Jarju S."/>
            <person name="Secka A."/>
            <person name="Antonio M."/>
            <person name="Oren A."/>
            <person name="Chaudhuri R.R."/>
            <person name="La Ragione R."/>
            <person name="Hildebrand F."/>
            <person name="Pallen M.J."/>
        </authorList>
    </citation>
    <scope>NUCLEOTIDE SEQUENCE</scope>
    <source>
        <strain evidence="2">CHK147-3167</strain>
    </source>
</reference>
<accession>A0A9D0ZQL4</accession>
<proteinExistence type="predicted"/>
<dbReference type="SUPFAM" id="SSF54523">
    <property type="entry name" value="Pili subunits"/>
    <property type="match status" value="1"/>
</dbReference>
<organism evidence="2 3">
    <name type="scientific">Candidatus Coprosoma intestinipullorum</name>
    <dbReference type="NCBI Taxonomy" id="2840752"/>
    <lineage>
        <taxon>Bacteria</taxon>
        <taxon>Bacillati</taxon>
        <taxon>Bacillota</taxon>
        <taxon>Bacillota incertae sedis</taxon>
        <taxon>Candidatus Coprosoma</taxon>
    </lineage>
</organism>
<dbReference type="InterPro" id="IPR012902">
    <property type="entry name" value="N_methyl_site"/>
</dbReference>
<dbReference type="Gene3D" id="3.30.700.10">
    <property type="entry name" value="Glycoprotein, Type 4 Pilin"/>
    <property type="match status" value="1"/>
</dbReference>
<keyword evidence="1" id="KW-0812">Transmembrane</keyword>
<evidence type="ECO:0000313" key="3">
    <source>
        <dbReference type="Proteomes" id="UP000886786"/>
    </source>
</evidence>
<dbReference type="AlphaFoldDB" id="A0A9D0ZQL4"/>
<sequence length="154" mass="16968">MMQNRKGFTLIELLAVIVILAIIALITTPTILNVMENSRRDAAKDKAYGTIKAVQLAYTQAQVSYEVNMPYTVDFSSKRDGASDGSTEKGFTYVEGQEVQASGEMPTAGQVLIDNDGQIYIKATESNYKSGLKFGNYYCYDLGANKNHEVACKR</sequence>
<keyword evidence="1" id="KW-1133">Transmembrane helix</keyword>
<dbReference type="EMBL" id="DVFV01000065">
    <property type="protein sequence ID" value="HIQ90666.1"/>
    <property type="molecule type" value="Genomic_DNA"/>
</dbReference>
<feature type="transmembrane region" description="Helical" evidence="1">
    <location>
        <begin position="7"/>
        <end position="32"/>
    </location>
</feature>
<evidence type="ECO:0000256" key="1">
    <source>
        <dbReference type="SAM" id="Phobius"/>
    </source>
</evidence>
<dbReference type="InterPro" id="IPR045584">
    <property type="entry name" value="Pilin-like"/>
</dbReference>
<gene>
    <name evidence="2" type="ORF">IAB27_03445</name>
</gene>
<name>A0A9D0ZQL4_9FIRM</name>
<dbReference type="NCBIfam" id="TIGR02532">
    <property type="entry name" value="IV_pilin_GFxxxE"/>
    <property type="match status" value="1"/>
</dbReference>
<dbReference type="Pfam" id="PF07963">
    <property type="entry name" value="N_methyl"/>
    <property type="match status" value="1"/>
</dbReference>